<evidence type="ECO:0000256" key="4">
    <source>
        <dbReference type="ARBA" id="ARBA00023295"/>
    </source>
</evidence>
<dbReference type="SMART" id="SM00633">
    <property type="entry name" value="Glyco_10"/>
    <property type="match status" value="1"/>
</dbReference>
<evidence type="ECO:0000313" key="10">
    <source>
        <dbReference type="Proteomes" id="UP001055172"/>
    </source>
</evidence>
<evidence type="ECO:0000313" key="9">
    <source>
        <dbReference type="EMBL" id="GJC87670.1"/>
    </source>
</evidence>
<dbReference type="PROSITE" id="PS51760">
    <property type="entry name" value="GH10_2"/>
    <property type="match status" value="1"/>
</dbReference>
<dbReference type="InterPro" id="IPR044846">
    <property type="entry name" value="GH10"/>
</dbReference>
<evidence type="ECO:0000256" key="1">
    <source>
        <dbReference type="ARBA" id="ARBA00007495"/>
    </source>
</evidence>
<evidence type="ECO:0000256" key="3">
    <source>
        <dbReference type="ARBA" id="ARBA00023277"/>
    </source>
</evidence>
<keyword evidence="7" id="KW-0732">Signal</keyword>
<keyword evidence="4 6" id="KW-0326">Glycosidase</keyword>
<dbReference type="PANTHER" id="PTHR31490">
    <property type="entry name" value="GLYCOSYL HYDROLASE"/>
    <property type="match status" value="1"/>
</dbReference>
<dbReference type="EMBL" id="BPPX01000027">
    <property type="protein sequence ID" value="GJC87670.1"/>
    <property type="molecule type" value="Genomic_DNA"/>
</dbReference>
<evidence type="ECO:0000256" key="7">
    <source>
        <dbReference type="SAM" id="SignalP"/>
    </source>
</evidence>
<dbReference type="GO" id="GO:0031176">
    <property type="term" value="F:endo-1,4-beta-xylanase activity"/>
    <property type="evidence" value="ECO:0007669"/>
    <property type="project" value="UniProtKB-EC"/>
</dbReference>
<comment type="catalytic activity">
    <reaction evidence="6">
        <text>Endohydrolysis of (1-&gt;4)-beta-D-xylosidic linkages in xylans.</text>
        <dbReference type="EC" id="3.2.1.8"/>
    </reaction>
</comment>
<dbReference type="InterPro" id="IPR017853">
    <property type="entry name" value="GH"/>
</dbReference>
<dbReference type="PRINTS" id="PR00134">
    <property type="entry name" value="GLHYDRLASE10"/>
</dbReference>
<keyword evidence="5 6" id="KW-0624">Polysaccharide degradation</keyword>
<dbReference type="Pfam" id="PF00331">
    <property type="entry name" value="Glyco_hydro_10"/>
    <property type="match status" value="1"/>
</dbReference>
<evidence type="ECO:0000256" key="6">
    <source>
        <dbReference type="RuleBase" id="RU361174"/>
    </source>
</evidence>
<feature type="domain" description="GH10" evidence="8">
    <location>
        <begin position="44"/>
        <end position="355"/>
    </location>
</feature>
<feature type="signal peptide" evidence="7">
    <location>
        <begin position="1"/>
        <end position="15"/>
    </location>
</feature>
<proteinExistence type="inferred from homology"/>
<dbReference type="PANTHER" id="PTHR31490:SF76">
    <property type="entry name" value="ENDO-1,4-BETA-XYLANASE C"/>
    <property type="match status" value="1"/>
</dbReference>
<accession>A0AA37LW77</accession>
<sequence>MKLQLAFLFVQLAAALPTELLSSNAELAARHVDITERSPMLENRQAAISIDQRFKNRGKLYFGTATDRGLLQREKNAAIIRANFGQLTPENSMKWQSLQPNQGQFNWGDADYLVDFATQNGKSVRGHTLIWHAQLPQWVSNIRDANTLRTVIRTHVSTVVGRYRGRIRAWDVVNEIFNEDGTLRSSVFSNVLGEEFVKIAFQAARAADPNCRLYINDYNLDRAGVSKVNLMRYYVDKWISEGVPIDGIVSIQLTRVYLEGTQTHLSAGMGSAVRGALEQLASARVTEVAITELDIAGAPTADYNAVVSACLAVPKCVGITVWGVSDKDSWRQGANPLLFDNNFNPKAAYNSIVQLVG</sequence>
<comment type="similarity">
    <text evidence="1 6">Belongs to the glycosyl hydrolase 10 (cellulase F) family.</text>
</comment>
<dbReference type="EC" id="3.2.1.8" evidence="6"/>
<dbReference type="AlphaFoldDB" id="A0AA37LW77"/>
<dbReference type="Proteomes" id="UP001055172">
    <property type="component" value="Unassembled WGS sequence"/>
</dbReference>
<keyword evidence="3 6" id="KW-0119">Carbohydrate metabolism</keyword>
<dbReference type="SUPFAM" id="SSF51445">
    <property type="entry name" value="(Trans)glycosidases"/>
    <property type="match status" value="1"/>
</dbReference>
<evidence type="ECO:0000259" key="8">
    <source>
        <dbReference type="PROSITE" id="PS51760"/>
    </source>
</evidence>
<evidence type="ECO:0000256" key="2">
    <source>
        <dbReference type="ARBA" id="ARBA00022801"/>
    </source>
</evidence>
<organism evidence="9 10">
    <name type="scientific">Colletotrichum liriopes</name>
    <dbReference type="NCBI Taxonomy" id="708192"/>
    <lineage>
        <taxon>Eukaryota</taxon>
        <taxon>Fungi</taxon>
        <taxon>Dikarya</taxon>
        <taxon>Ascomycota</taxon>
        <taxon>Pezizomycotina</taxon>
        <taxon>Sordariomycetes</taxon>
        <taxon>Hypocreomycetidae</taxon>
        <taxon>Glomerellales</taxon>
        <taxon>Glomerellaceae</taxon>
        <taxon>Colletotrichum</taxon>
        <taxon>Colletotrichum spaethianum species complex</taxon>
    </lineage>
</organism>
<comment type="caution">
    <text evidence="9">The sequence shown here is derived from an EMBL/GenBank/DDBJ whole genome shotgun (WGS) entry which is preliminary data.</text>
</comment>
<gene>
    <name evidence="9" type="ORF">ColLi_10508</name>
</gene>
<keyword evidence="10" id="KW-1185">Reference proteome</keyword>
<dbReference type="GO" id="GO:0000272">
    <property type="term" value="P:polysaccharide catabolic process"/>
    <property type="evidence" value="ECO:0007669"/>
    <property type="project" value="UniProtKB-KW"/>
</dbReference>
<name>A0AA37LW77_9PEZI</name>
<evidence type="ECO:0000256" key="5">
    <source>
        <dbReference type="ARBA" id="ARBA00023326"/>
    </source>
</evidence>
<reference evidence="9 10" key="1">
    <citation type="submission" date="2021-07" db="EMBL/GenBank/DDBJ databases">
        <title>Genome data of Colletotrichum spaethianum.</title>
        <authorList>
            <person name="Utami Y.D."/>
            <person name="Hiruma K."/>
        </authorList>
    </citation>
    <scope>NUCLEOTIDE SEQUENCE [LARGE SCALE GENOMIC DNA]</scope>
    <source>
        <strain evidence="9 10">MAFF 242679</strain>
    </source>
</reference>
<feature type="chain" id="PRO_5041220642" description="Beta-xylanase" evidence="7">
    <location>
        <begin position="16"/>
        <end position="357"/>
    </location>
</feature>
<protein>
    <recommendedName>
        <fullName evidence="6">Beta-xylanase</fullName>
        <ecNumber evidence="6">3.2.1.8</ecNumber>
    </recommendedName>
</protein>
<dbReference type="InterPro" id="IPR001000">
    <property type="entry name" value="GH10_dom"/>
</dbReference>
<keyword evidence="2 6" id="KW-0378">Hydrolase</keyword>
<dbReference type="Gene3D" id="3.20.20.80">
    <property type="entry name" value="Glycosidases"/>
    <property type="match status" value="1"/>
</dbReference>